<dbReference type="InterPro" id="IPR006439">
    <property type="entry name" value="HAD-SF_hydro_IA"/>
</dbReference>
<protein>
    <submittedName>
        <fullName evidence="1">Haloacid dehalogenase superfamily, subfamily IA, variant 3 with third motif having DD or ED</fullName>
    </submittedName>
</protein>
<evidence type="ECO:0000313" key="1">
    <source>
        <dbReference type="EMBL" id="SMC47590.1"/>
    </source>
</evidence>
<organism evidence="1 2">
    <name type="scientific">Papillibacter cinnamivorans DSM 12816</name>
    <dbReference type="NCBI Taxonomy" id="1122930"/>
    <lineage>
        <taxon>Bacteria</taxon>
        <taxon>Bacillati</taxon>
        <taxon>Bacillota</taxon>
        <taxon>Clostridia</taxon>
        <taxon>Eubacteriales</taxon>
        <taxon>Oscillospiraceae</taxon>
        <taxon>Papillibacter</taxon>
    </lineage>
</organism>
<dbReference type="NCBIfam" id="TIGR01509">
    <property type="entry name" value="HAD-SF-IA-v3"/>
    <property type="match status" value="1"/>
</dbReference>
<dbReference type="STRING" id="1122930.SAMN02745168_1075"/>
<dbReference type="OrthoDB" id="9797743at2"/>
<dbReference type="GO" id="GO:0016791">
    <property type="term" value="F:phosphatase activity"/>
    <property type="evidence" value="ECO:0007669"/>
    <property type="project" value="TreeGrafter"/>
</dbReference>
<dbReference type="Gene3D" id="1.10.150.240">
    <property type="entry name" value="Putative phosphatase, domain 2"/>
    <property type="match status" value="1"/>
</dbReference>
<dbReference type="InterPro" id="IPR023198">
    <property type="entry name" value="PGP-like_dom2"/>
</dbReference>
<dbReference type="InterPro" id="IPR023214">
    <property type="entry name" value="HAD_sf"/>
</dbReference>
<dbReference type="AlphaFoldDB" id="A0A1W1ZGF6"/>
<evidence type="ECO:0000313" key="2">
    <source>
        <dbReference type="Proteomes" id="UP000192790"/>
    </source>
</evidence>
<dbReference type="InterPro" id="IPR041492">
    <property type="entry name" value="HAD_2"/>
</dbReference>
<dbReference type="InterPro" id="IPR036412">
    <property type="entry name" value="HAD-like_sf"/>
</dbReference>
<sequence>MYIFDLDGTLIDSNGVWVQIDLDFLSRRGLSVTEEYTEFVTHATYQNAAGFTKEYFSLPETPEEIMKAWSDMAFDAYAHTVPLKDGVREFLFRCGREGLPMAVATSCMPHLCDAALRQHGIRDLFQAVITADEAGCDKRNPEIYLMAARRLEAAPEECTVFEDSPAAVLSARSAGMRVVGVYDSFFAPWEEEMRRRCHGYIRSFRELL</sequence>
<keyword evidence="2" id="KW-1185">Reference proteome</keyword>
<dbReference type="Pfam" id="PF13419">
    <property type="entry name" value="HAD_2"/>
    <property type="match status" value="1"/>
</dbReference>
<proteinExistence type="predicted"/>
<dbReference type="Proteomes" id="UP000192790">
    <property type="component" value="Unassembled WGS sequence"/>
</dbReference>
<dbReference type="PANTHER" id="PTHR18901">
    <property type="entry name" value="2-DEOXYGLUCOSE-6-PHOSPHATE PHOSPHATASE 2"/>
    <property type="match status" value="1"/>
</dbReference>
<dbReference type="EMBL" id="FWXW01000002">
    <property type="protein sequence ID" value="SMC47590.1"/>
    <property type="molecule type" value="Genomic_DNA"/>
</dbReference>
<dbReference type="SFLD" id="SFLDS00003">
    <property type="entry name" value="Haloacid_Dehalogenase"/>
    <property type="match status" value="1"/>
</dbReference>
<dbReference type="Gene3D" id="3.40.50.1000">
    <property type="entry name" value="HAD superfamily/HAD-like"/>
    <property type="match status" value="1"/>
</dbReference>
<dbReference type="SUPFAM" id="SSF56784">
    <property type="entry name" value="HAD-like"/>
    <property type="match status" value="1"/>
</dbReference>
<accession>A0A1W1ZGF6</accession>
<gene>
    <name evidence="1" type="ORF">SAMN02745168_1075</name>
</gene>
<name>A0A1W1ZGF6_9FIRM</name>
<reference evidence="1 2" key="1">
    <citation type="submission" date="2017-04" db="EMBL/GenBank/DDBJ databases">
        <authorList>
            <person name="Afonso C.L."/>
            <person name="Miller P.J."/>
            <person name="Scott M.A."/>
            <person name="Spackman E."/>
            <person name="Goraichik I."/>
            <person name="Dimitrov K.M."/>
            <person name="Suarez D.L."/>
            <person name="Swayne D.E."/>
        </authorList>
    </citation>
    <scope>NUCLEOTIDE SEQUENCE [LARGE SCALE GENOMIC DNA]</scope>
    <source>
        <strain evidence="1 2">DSM 12816</strain>
    </source>
</reference>
<dbReference type="CDD" id="cd07505">
    <property type="entry name" value="HAD_BPGM-like"/>
    <property type="match status" value="1"/>
</dbReference>
<dbReference type="PANTHER" id="PTHR18901:SF38">
    <property type="entry name" value="PSEUDOURIDINE-5'-PHOSPHATASE"/>
    <property type="match status" value="1"/>
</dbReference>
<dbReference type="SFLD" id="SFLDG01129">
    <property type="entry name" value="C1.5:_HAD__Beta-PGM__Phosphata"/>
    <property type="match status" value="1"/>
</dbReference>
<dbReference type="RefSeq" id="WP_084233708.1">
    <property type="nucleotide sequence ID" value="NZ_FWXW01000002.1"/>
</dbReference>